<dbReference type="InterPro" id="IPR036919">
    <property type="entry name" value="Ribo_uL30_ferredoxin-like_sf"/>
</dbReference>
<keyword evidence="5" id="KW-0542">Nucleomorph</keyword>
<evidence type="ECO:0000256" key="3">
    <source>
        <dbReference type="ARBA" id="ARBA00023274"/>
    </source>
</evidence>
<dbReference type="RefSeq" id="XP_003239772.1">
    <property type="nucleotide sequence ID" value="XM_003239724.1"/>
</dbReference>
<sequence length="246" mass="28938">MTFQTRMSSLEKKRITFEEKILEKTLLKKNFYENKKKNLKKIYVRADFYAKQYKEKNQYHREQKKIAAREGKFYIPENKKVLFVIRVKGINKISPQIKKILELFRLNKINHGVFVKINSSTISMVKKIEKYVAYGYPSLKNIKLLIEKRGYVKIGKKNAWQRIRLLNNEIIQNALSPIGIYAVEDMVQELFTAGPRFKEVNNFLWPFKLTSPRKGYGSVGKKKHVSEGGVLGNWEDSINKLILKMN</sequence>
<dbReference type="Gene3D" id="3.30.1390.20">
    <property type="entry name" value="Ribosomal protein L30, ferredoxin-like fold domain"/>
    <property type="match status" value="2"/>
</dbReference>
<dbReference type="GO" id="GO:0000463">
    <property type="term" value="P:maturation of LSU-rRNA from tricistronic rRNA transcript (SSU-rRNA, 5.8S rRNA, LSU-rRNA)"/>
    <property type="evidence" value="ECO:0007669"/>
    <property type="project" value="TreeGrafter"/>
</dbReference>
<dbReference type="GeneID" id="10447110"/>
<evidence type="ECO:0000259" key="4">
    <source>
        <dbReference type="Pfam" id="PF00327"/>
    </source>
</evidence>
<protein>
    <submittedName>
        <fullName evidence="5">60S ribosomal protein L7</fullName>
    </submittedName>
</protein>
<dbReference type="GO" id="GO:0003735">
    <property type="term" value="F:structural constituent of ribosome"/>
    <property type="evidence" value="ECO:0007669"/>
    <property type="project" value="TreeGrafter"/>
</dbReference>
<gene>
    <name evidence="5" type="primary">rpl7</name>
    <name evidence="5" type="ORF">CPARA_2gp216</name>
</gene>
<dbReference type="CDD" id="cd01657">
    <property type="entry name" value="Ribosomal_L7_archeal_euk"/>
    <property type="match status" value="1"/>
</dbReference>
<dbReference type="PROSITE" id="PS00634">
    <property type="entry name" value="RIBOSOMAL_L30"/>
    <property type="match status" value="1"/>
</dbReference>
<reference evidence="5 6" key="1">
    <citation type="journal article" date="2011" name="Genome Biol. Evol.">
        <title>Complete nucleomorph genome sequence of the nonphotosynthetic alga Cryptomonas paramecium reveals a core nucleomorph gene set.</title>
        <authorList>
            <person name="Tanifuji G."/>
            <person name="Onodera N.T."/>
            <person name="Wheeler T.J."/>
            <person name="Dlutek M."/>
            <person name="Donaher N."/>
            <person name="Archibald J.M."/>
        </authorList>
    </citation>
    <scope>NUCLEOTIDE SEQUENCE [LARGE SCALE GENOMIC DNA]</scope>
    <source>
        <strain evidence="5 6">CCAP977/2A</strain>
    </source>
</reference>
<dbReference type="FunFam" id="3.30.1390.20:FF:000004">
    <property type="entry name" value="60S ribosomal protein L7"/>
    <property type="match status" value="1"/>
</dbReference>
<evidence type="ECO:0000256" key="2">
    <source>
        <dbReference type="ARBA" id="ARBA00022980"/>
    </source>
</evidence>
<feature type="domain" description="Large ribosomal subunit protein uL30-like ferredoxin-like fold" evidence="4">
    <location>
        <begin position="82"/>
        <end position="132"/>
    </location>
</feature>
<geneLocation type="nucleomorph" evidence="5"/>
<evidence type="ECO:0000313" key="6">
    <source>
        <dbReference type="Proteomes" id="UP000243423"/>
    </source>
</evidence>
<dbReference type="PANTHER" id="PTHR11524">
    <property type="entry name" value="60S RIBOSOMAL PROTEIN L7"/>
    <property type="match status" value="1"/>
</dbReference>
<dbReference type="GO" id="GO:0003723">
    <property type="term" value="F:RNA binding"/>
    <property type="evidence" value="ECO:0007669"/>
    <property type="project" value="TreeGrafter"/>
</dbReference>
<dbReference type="Pfam" id="PF00327">
    <property type="entry name" value="Ribosomal_L30"/>
    <property type="match status" value="1"/>
</dbReference>
<keyword evidence="2 5" id="KW-0689">Ribosomal protein</keyword>
<keyword evidence="3" id="KW-0687">Ribonucleoprotein</keyword>
<name>F2HHS8_9CRYP</name>
<dbReference type="EMBL" id="CP002173">
    <property type="protein sequence ID" value="AEA38874.1"/>
    <property type="molecule type" value="Genomic_DNA"/>
</dbReference>
<dbReference type="PANTHER" id="PTHR11524:SF16">
    <property type="entry name" value="LARGE RIBOSOMAL SUBUNIT PROTEIN UL30"/>
    <property type="match status" value="1"/>
</dbReference>
<dbReference type="InterPro" id="IPR018038">
    <property type="entry name" value="Ribosomal_uL30_CS"/>
</dbReference>
<organism evidence="5 6">
    <name type="scientific">Cryptomonas paramaecium</name>
    <dbReference type="NCBI Taxonomy" id="2898"/>
    <lineage>
        <taxon>Eukaryota</taxon>
        <taxon>Cryptophyceae</taxon>
        <taxon>Cryptomonadales</taxon>
        <taxon>Cryptomonadaceae</taxon>
        <taxon>Cryptomonas</taxon>
    </lineage>
</organism>
<evidence type="ECO:0000256" key="1">
    <source>
        <dbReference type="ARBA" id="ARBA00007594"/>
    </source>
</evidence>
<proteinExistence type="inferred from homology"/>
<dbReference type="InterPro" id="IPR039699">
    <property type="entry name" value="Ribosomal_uL30"/>
</dbReference>
<dbReference type="GO" id="GO:0022625">
    <property type="term" value="C:cytosolic large ribosomal subunit"/>
    <property type="evidence" value="ECO:0007669"/>
    <property type="project" value="TreeGrafter"/>
</dbReference>
<dbReference type="AlphaFoldDB" id="F2HHS8"/>
<dbReference type="Proteomes" id="UP000243423">
    <property type="component" value="Nucleomorph 2"/>
</dbReference>
<dbReference type="SUPFAM" id="SSF55129">
    <property type="entry name" value="Ribosomal protein L30p/L7e"/>
    <property type="match status" value="1"/>
</dbReference>
<evidence type="ECO:0000313" key="5">
    <source>
        <dbReference type="EMBL" id="AEA38874.1"/>
    </source>
</evidence>
<accession>F2HHS8</accession>
<dbReference type="InterPro" id="IPR016082">
    <property type="entry name" value="Ribosomal_uL30_ferredoxin-like"/>
</dbReference>
<dbReference type="InterPro" id="IPR035808">
    <property type="entry name" value="Ribosomal_uL30_euk_arc"/>
</dbReference>
<comment type="similarity">
    <text evidence="1">Belongs to the universal ribosomal protein uL30 family.</text>
</comment>